<evidence type="ECO:0000256" key="4">
    <source>
        <dbReference type="ARBA" id="ARBA00022807"/>
    </source>
</evidence>
<dbReference type="GO" id="GO:0016929">
    <property type="term" value="F:deSUMOylase activity"/>
    <property type="evidence" value="ECO:0007669"/>
    <property type="project" value="TreeGrafter"/>
</dbReference>
<dbReference type="PROSITE" id="PS50600">
    <property type="entry name" value="ULP_PROTEASE"/>
    <property type="match status" value="1"/>
</dbReference>
<keyword evidence="8" id="KW-1185">Reference proteome</keyword>
<feature type="compositionally biased region" description="Polar residues" evidence="5">
    <location>
        <begin position="44"/>
        <end position="57"/>
    </location>
</feature>
<dbReference type="GO" id="GO:0060255">
    <property type="term" value="P:regulation of macromolecule metabolic process"/>
    <property type="evidence" value="ECO:0007669"/>
    <property type="project" value="UniProtKB-ARBA"/>
</dbReference>
<dbReference type="GO" id="GO:0005634">
    <property type="term" value="C:nucleus"/>
    <property type="evidence" value="ECO:0007669"/>
    <property type="project" value="TreeGrafter"/>
</dbReference>
<name>A0A9D3LN16_ANGAN</name>
<feature type="domain" description="Ubiquitin-like protease family profile" evidence="6">
    <location>
        <begin position="433"/>
        <end position="597"/>
    </location>
</feature>
<comment type="similarity">
    <text evidence="1">Belongs to the peptidase C48 family.</text>
</comment>
<comment type="caution">
    <text evidence="7">The sequence shown here is derived from an EMBL/GenBank/DDBJ whole genome shotgun (WGS) entry which is preliminary data.</text>
</comment>
<gene>
    <name evidence="7" type="ORF">ANANG_G00274650</name>
</gene>
<evidence type="ECO:0000259" key="6">
    <source>
        <dbReference type="PROSITE" id="PS50600"/>
    </source>
</evidence>
<dbReference type="GO" id="GO:0080090">
    <property type="term" value="P:regulation of primary metabolic process"/>
    <property type="evidence" value="ECO:0007669"/>
    <property type="project" value="UniProtKB-ARBA"/>
</dbReference>
<dbReference type="Gene3D" id="3.40.395.10">
    <property type="entry name" value="Adenoviral Proteinase, Chain A"/>
    <property type="match status" value="1"/>
</dbReference>
<evidence type="ECO:0000256" key="5">
    <source>
        <dbReference type="SAM" id="MobiDB-lite"/>
    </source>
</evidence>
<dbReference type="Pfam" id="PF02902">
    <property type="entry name" value="Peptidase_C48"/>
    <property type="match status" value="1"/>
</dbReference>
<feature type="region of interest" description="Disordered" evidence="5">
    <location>
        <begin position="185"/>
        <end position="206"/>
    </location>
</feature>
<evidence type="ECO:0000256" key="3">
    <source>
        <dbReference type="ARBA" id="ARBA00022801"/>
    </source>
</evidence>
<dbReference type="GO" id="GO:0016926">
    <property type="term" value="P:protein desumoylation"/>
    <property type="evidence" value="ECO:0007669"/>
    <property type="project" value="TreeGrafter"/>
</dbReference>
<keyword evidence="4" id="KW-0788">Thiol protease</keyword>
<keyword evidence="3" id="KW-0378">Hydrolase</keyword>
<dbReference type="AlphaFoldDB" id="A0A9D3LN16"/>
<dbReference type="SUPFAM" id="SSF54001">
    <property type="entry name" value="Cysteine proteinases"/>
    <property type="match status" value="1"/>
</dbReference>
<protein>
    <recommendedName>
        <fullName evidence="6">Ubiquitin-like protease family profile domain-containing protein</fullName>
    </recommendedName>
</protein>
<evidence type="ECO:0000313" key="7">
    <source>
        <dbReference type="EMBL" id="KAG5833316.1"/>
    </source>
</evidence>
<accession>A0A9D3LN16</accession>
<reference evidence="7" key="1">
    <citation type="submission" date="2021-01" db="EMBL/GenBank/DDBJ databases">
        <title>A chromosome-scale assembly of European eel, Anguilla anguilla.</title>
        <authorList>
            <person name="Henkel C."/>
            <person name="Jong-Raadsen S.A."/>
            <person name="Dufour S."/>
            <person name="Weltzien F.-A."/>
            <person name="Palstra A.P."/>
            <person name="Pelster B."/>
            <person name="Spaink H.P."/>
            <person name="Van Den Thillart G.E."/>
            <person name="Jansen H."/>
            <person name="Zahm M."/>
            <person name="Klopp C."/>
            <person name="Cedric C."/>
            <person name="Louis A."/>
            <person name="Berthelot C."/>
            <person name="Parey E."/>
            <person name="Roest Crollius H."/>
            <person name="Montfort J."/>
            <person name="Robinson-Rechavi M."/>
            <person name="Bucao C."/>
            <person name="Bouchez O."/>
            <person name="Gislard M."/>
            <person name="Lluch J."/>
            <person name="Milhes M."/>
            <person name="Lampietro C."/>
            <person name="Lopez Roques C."/>
            <person name="Donnadieu C."/>
            <person name="Braasch I."/>
            <person name="Desvignes T."/>
            <person name="Postlethwait J."/>
            <person name="Bobe J."/>
            <person name="Guiguen Y."/>
            <person name="Dirks R."/>
        </authorList>
    </citation>
    <scope>NUCLEOTIDE SEQUENCE</scope>
    <source>
        <strain evidence="7">Tag_6206</strain>
        <tissue evidence="7">Liver</tissue>
    </source>
</reference>
<dbReference type="InterPro" id="IPR038765">
    <property type="entry name" value="Papain-like_cys_pep_sf"/>
</dbReference>
<evidence type="ECO:0000313" key="8">
    <source>
        <dbReference type="Proteomes" id="UP001044222"/>
    </source>
</evidence>
<dbReference type="PANTHER" id="PTHR12606:SF11">
    <property type="entry name" value="SENTRIN-SPECIFIC PROTEASE 2"/>
    <property type="match status" value="1"/>
</dbReference>
<dbReference type="EMBL" id="JAFIRN010000016">
    <property type="protein sequence ID" value="KAG5833316.1"/>
    <property type="molecule type" value="Genomic_DNA"/>
</dbReference>
<dbReference type="PANTHER" id="PTHR12606">
    <property type="entry name" value="SENTRIN/SUMO-SPECIFIC PROTEASE"/>
    <property type="match status" value="1"/>
</dbReference>
<dbReference type="GO" id="GO:0006508">
    <property type="term" value="P:proteolysis"/>
    <property type="evidence" value="ECO:0007669"/>
    <property type="project" value="UniProtKB-KW"/>
</dbReference>
<dbReference type="InterPro" id="IPR003653">
    <property type="entry name" value="Peptidase_C48_C"/>
</dbReference>
<evidence type="ECO:0000256" key="2">
    <source>
        <dbReference type="ARBA" id="ARBA00022670"/>
    </source>
</evidence>
<sequence>MYEWIVDSISSFFGPHIEQRCTSWPRNNLQLPTAGALNRQVQENLSRPTKRNYQSVHSPDDRAEHLEVKRPKRDVVVNVVRKTVAGVAGLLRMRNPFADARSERKKACVPNEVCQEEVGVDEISNNHFNSMISNMDVKREKPMDRALLHFHQSPQPSTRKHNGTMLYPGNSEKVKARHHRQSLQLLPPRPDLGGQVTSDPEPPLMALTPQSYKPQLAVEEALKERDREHYRLLVEMVSEKYTNNRPLPCGRVKPFITPLPLDMHKSAIFSRTCNTSTPKPGPMKANLGASVWRDSSLTRQTKERWRDCLVRCKSSEYGKVDSKPAMKEKTEDVLVRHREELPGTTSLHVTAQMHTPAVQTADLDLSSEIAARLNLEDHGLVVPSQFAVHPRKPAADSGLRQEFPVLTKEMLQEVSQALSQKDPNLVLSSAFKLRITQRDLATLRDGSWLNDEVINFYLNLVMSRSEQGGGRKVYAFSTFFFPKLRGGGHTAVRRWTKAVDLFLYDIILVPLHLGVHWSLAVIDLKAKSVKYYDSMGQRHDDICSLLLLYLKDEYKAKKSKDLDVSKWIVSSLKSNEIPQQNNGSDCGVFACKYADYIARGQPLTFKQSHMPYFRNRMIWEILNQRLL</sequence>
<evidence type="ECO:0000256" key="1">
    <source>
        <dbReference type="ARBA" id="ARBA00005234"/>
    </source>
</evidence>
<keyword evidence="2" id="KW-0645">Protease</keyword>
<dbReference type="FunFam" id="3.40.395.10:FF:000001">
    <property type="entry name" value="Sentrin-specific protease 1"/>
    <property type="match status" value="1"/>
</dbReference>
<organism evidence="7 8">
    <name type="scientific">Anguilla anguilla</name>
    <name type="common">European freshwater eel</name>
    <name type="synonym">Muraena anguilla</name>
    <dbReference type="NCBI Taxonomy" id="7936"/>
    <lineage>
        <taxon>Eukaryota</taxon>
        <taxon>Metazoa</taxon>
        <taxon>Chordata</taxon>
        <taxon>Craniata</taxon>
        <taxon>Vertebrata</taxon>
        <taxon>Euteleostomi</taxon>
        <taxon>Actinopterygii</taxon>
        <taxon>Neopterygii</taxon>
        <taxon>Teleostei</taxon>
        <taxon>Anguilliformes</taxon>
        <taxon>Anguillidae</taxon>
        <taxon>Anguilla</taxon>
    </lineage>
</organism>
<proteinExistence type="inferred from homology"/>
<feature type="region of interest" description="Disordered" evidence="5">
    <location>
        <begin position="44"/>
        <end position="63"/>
    </location>
</feature>
<dbReference type="Proteomes" id="UP001044222">
    <property type="component" value="Chromosome 16"/>
</dbReference>